<evidence type="ECO:0000259" key="2">
    <source>
        <dbReference type="Pfam" id="PF13635"/>
    </source>
</evidence>
<sequence>MMLVTRSISNKLDQYLKLFPIVVIVGPRQAGKTTFAKMALPDWRYFDMEKPSDYRRISGDVEFFLNHYGERCIIDEAQVLPDLFPALRNYVDRDRAKKGRIVMLGSVNPLLVKNISETLAGRIGFIELQPFSYTEARSLHEMELEEFWLYGGYPEPLLWNEKDRFIWTEQYIKTFVERDVFKFLKSSFSPQQQIQLLTMIAHNHARLWNASQIASAFGVNYHTLNRYVELMENYFLVKRLEPYYQNVGKRLVKSGKIYFRDTGLLHYLLSISNLEALRTSPYRGFSFEGFVIEQLLRKYLLDSSGTAKYYFYRTSQGDEVDFLVHDREGFHAYEIKTSTMVESRELKGFKRSLDQLSLTRGIVIYFGREDFWLDPQIEVKAIGNLLLN</sequence>
<dbReference type="EMBL" id="JACQWF010000256">
    <property type="protein sequence ID" value="MBI4595841.1"/>
    <property type="molecule type" value="Genomic_DNA"/>
</dbReference>
<dbReference type="PANTHER" id="PTHR43566">
    <property type="entry name" value="CONSERVED PROTEIN"/>
    <property type="match status" value="1"/>
</dbReference>
<gene>
    <name evidence="3" type="ORF">HY730_05610</name>
</gene>
<dbReference type="InterPro" id="IPR025420">
    <property type="entry name" value="DUF4143"/>
</dbReference>
<keyword evidence="3" id="KW-0547">Nucleotide-binding</keyword>
<dbReference type="Pfam" id="PF13635">
    <property type="entry name" value="DUF4143"/>
    <property type="match status" value="1"/>
</dbReference>
<evidence type="ECO:0000259" key="1">
    <source>
        <dbReference type="Pfam" id="PF13173"/>
    </source>
</evidence>
<dbReference type="PANTHER" id="PTHR43566:SF2">
    <property type="entry name" value="DUF4143 DOMAIN-CONTAINING PROTEIN"/>
    <property type="match status" value="1"/>
</dbReference>
<evidence type="ECO:0000313" key="4">
    <source>
        <dbReference type="Proteomes" id="UP000772181"/>
    </source>
</evidence>
<name>A0A933GLX4_UNCTE</name>
<feature type="domain" description="DUF4143" evidence="2">
    <location>
        <begin position="177"/>
        <end position="338"/>
    </location>
</feature>
<organism evidence="3 4">
    <name type="scientific">Tectimicrobiota bacterium</name>
    <dbReference type="NCBI Taxonomy" id="2528274"/>
    <lineage>
        <taxon>Bacteria</taxon>
        <taxon>Pseudomonadati</taxon>
        <taxon>Nitrospinota/Tectimicrobiota group</taxon>
        <taxon>Candidatus Tectimicrobiota</taxon>
    </lineage>
</organism>
<protein>
    <submittedName>
        <fullName evidence="3">ATP-binding protein</fullName>
    </submittedName>
</protein>
<dbReference type="Proteomes" id="UP000772181">
    <property type="component" value="Unassembled WGS sequence"/>
</dbReference>
<feature type="domain" description="AAA" evidence="1">
    <location>
        <begin position="20"/>
        <end position="135"/>
    </location>
</feature>
<proteinExistence type="predicted"/>
<dbReference type="InterPro" id="IPR041682">
    <property type="entry name" value="AAA_14"/>
</dbReference>
<accession>A0A933GLX4</accession>
<evidence type="ECO:0000313" key="3">
    <source>
        <dbReference type="EMBL" id="MBI4595841.1"/>
    </source>
</evidence>
<reference evidence="3" key="1">
    <citation type="submission" date="2020-07" db="EMBL/GenBank/DDBJ databases">
        <title>Huge and variable diversity of episymbiotic CPR bacteria and DPANN archaea in groundwater ecosystems.</title>
        <authorList>
            <person name="He C.Y."/>
            <person name="Keren R."/>
            <person name="Whittaker M."/>
            <person name="Farag I.F."/>
            <person name="Doudna J."/>
            <person name="Cate J.H.D."/>
            <person name="Banfield J.F."/>
        </authorList>
    </citation>
    <scope>NUCLEOTIDE SEQUENCE</scope>
    <source>
        <strain evidence="3">NC_groundwater_1482_Ag_S-0.65um_47_24</strain>
    </source>
</reference>
<dbReference type="Pfam" id="PF13173">
    <property type="entry name" value="AAA_14"/>
    <property type="match status" value="1"/>
</dbReference>
<dbReference type="InterPro" id="IPR027417">
    <property type="entry name" value="P-loop_NTPase"/>
</dbReference>
<comment type="caution">
    <text evidence="3">The sequence shown here is derived from an EMBL/GenBank/DDBJ whole genome shotgun (WGS) entry which is preliminary data.</text>
</comment>
<keyword evidence="3" id="KW-0067">ATP-binding</keyword>
<dbReference type="AlphaFoldDB" id="A0A933GLX4"/>
<dbReference type="SUPFAM" id="SSF52540">
    <property type="entry name" value="P-loop containing nucleoside triphosphate hydrolases"/>
    <property type="match status" value="1"/>
</dbReference>
<dbReference type="GO" id="GO:0005524">
    <property type="term" value="F:ATP binding"/>
    <property type="evidence" value="ECO:0007669"/>
    <property type="project" value="UniProtKB-KW"/>
</dbReference>